<keyword evidence="2" id="KW-0732">Signal</keyword>
<dbReference type="InterPro" id="IPR029058">
    <property type="entry name" value="AB_hydrolase_fold"/>
</dbReference>
<dbReference type="PROSITE" id="PS51257">
    <property type="entry name" value="PROKAR_LIPOPROTEIN"/>
    <property type="match status" value="1"/>
</dbReference>
<dbReference type="GO" id="GO:0006508">
    <property type="term" value="P:proteolysis"/>
    <property type="evidence" value="ECO:0007669"/>
    <property type="project" value="InterPro"/>
</dbReference>
<feature type="chain" id="PRO_5005252509" evidence="2">
    <location>
        <begin position="23"/>
        <end position="647"/>
    </location>
</feature>
<name>A0A0J1HIN9_9GAMM</name>
<evidence type="ECO:0000256" key="2">
    <source>
        <dbReference type="SAM" id="SignalP"/>
    </source>
</evidence>
<dbReference type="Gene3D" id="2.120.10.30">
    <property type="entry name" value="TolB, C-terminal domain"/>
    <property type="match status" value="1"/>
</dbReference>
<evidence type="ECO:0000256" key="1">
    <source>
        <dbReference type="ARBA" id="ARBA00022801"/>
    </source>
</evidence>
<evidence type="ECO:0000313" key="5">
    <source>
        <dbReference type="Proteomes" id="UP000035909"/>
    </source>
</evidence>
<dbReference type="EMBL" id="LDOU01000002">
    <property type="protein sequence ID" value="KLV11478.1"/>
    <property type="molecule type" value="Genomic_DNA"/>
</dbReference>
<accession>A0A0J1HIN9</accession>
<reference evidence="4 5" key="1">
    <citation type="submission" date="2015-05" db="EMBL/GenBank/DDBJ databases">
        <title>Photobacterium galathea sp. nov.</title>
        <authorList>
            <person name="Machado H."/>
            <person name="Gram L."/>
        </authorList>
    </citation>
    <scope>NUCLEOTIDE SEQUENCE [LARGE SCALE GENOMIC DNA]</scope>
    <source>
        <strain evidence="4 5">DSM 22954</strain>
    </source>
</reference>
<dbReference type="SUPFAM" id="SSF82171">
    <property type="entry name" value="DPP6 N-terminal domain-like"/>
    <property type="match status" value="1"/>
</dbReference>
<feature type="domain" description="Peptidase S9 prolyl oligopeptidase catalytic" evidence="3">
    <location>
        <begin position="429"/>
        <end position="642"/>
    </location>
</feature>
<dbReference type="RefSeq" id="WP_047883437.1">
    <property type="nucleotide sequence ID" value="NZ_CP071325.1"/>
</dbReference>
<evidence type="ECO:0000313" key="4">
    <source>
        <dbReference type="EMBL" id="KLV11478.1"/>
    </source>
</evidence>
<dbReference type="PANTHER" id="PTHR42776:SF27">
    <property type="entry name" value="DIPEPTIDYL PEPTIDASE FAMILY MEMBER 6"/>
    <property type="match status" value="1"/>
</dbReference>
<keyword evidence="1" id="KW-0378">Hydrolase</keyword>
<sequence length="647" mass="73306">MKQGKLLLSASLAVLLAGCSQSGTQPTANTTPSEAESVPPEYPIDYFFRNSVVRSYQISPDGDFIAMLKPWQDRMNIFVHPTDQPDKVARLTDVTERDIAYFNWVDDDTLIYSRDTGGDENYYLVMVNVVTGKQKAITPTTGTQAFVIDTLENQPDEILLTSNERDPKVFDVYRYHLESGKRELVAKNPGNVTEWLTDNNGIIRAIETTDGVNTAVLYRDNEQGSFRPLKQLSYKEAFNPIAFTPDNNNLYAVSRITRDKAAIVEYDVANNREIREIFSHPDVDVEDAFYSRHLNKLVSIEYITDKVQHHFLDDGFQSMFAALQRRFPDSEVSINNATRDEAKFIVVTSSDIARPSYYLYDRTADKLTKLADNAPWHKPEHMATMKPIQYTSRDGTLIHGYLTLPKGRKAEDLPLLVLPHGGPWARDVWGFNPEVQLFANRGIAVLQMNFRGSTGYGREFWEKSFKQWGQSMQDDITDGVAWAIDQGFASKENVCIYGGSYGGYATLAGVTFTPDVYKCGIDYVGVSNLFTFMDAIPPYWKPYLAMLHDMVGNPQDQEEAKMLHAYSPVFHVQNIKAPLLVLQGAKDPRVVKSESDQIVKALRDRGVEVEYIVKENEGHGFYSLENRLAAYEAMDKFLKTHLLEQTQ</sequence>
<gene>
    <name evidence="4" type="ORF">ABT57_01630</name>
</gene>
<dbReference type="Pfam" id="PF00326">
    <property type="entry name" value="Peptidase_S9"/>
    <property type="match status" value="1"/>
</dbReference>
<comment type="caution">
    <text evidence="4">The sequence shown here is derived from an EMBL/GenBank/DDBJ whole genome shotgun (WGS) entry which is preliminary data.</text>
</comment>
<organism evidence="4 5">
    <name type="scientific">Photobacterium ganghwense</name>
    <dbReference type="NCBI Taxonomy" id="320778"/>
    <lineage>
        <taxon>Bacteria</taxon>
        <taxon>Pseudomonadati</taxon>
        <taxon>Pseudomonadota</taxon>
        <taxon>Gammaproteobacteria</taxon>
        <taxon>Vibrionales</taxon>
        <taxon>Vibrionaceae</taxon>
        <taxon>Photobacterium</taxon>
    </lineage>
</organism>
<dbReference type="PRINTS" id="PR00862">
    <property type="entry name" value="PROLIGOPTASE"/>
</dbReference>
<dbReference type="PATRIC" id="fig|320778.3.peg.346"/>
<dbReference type="AlphaFoldDB" id="A0A0J1HIN9"/>
<protein>
    <submittedName>
        <fullName evidence="4">Peptidase</fullName>
    </submittedName>
</protein>
<dbReference type="InterPro" id="IPR011042">
    <property type="entry name" value="6-blade_b-propeller_TolB-like"/>
</dbReference>
<feature type="signal peptide" evidence="2">
    <location>
        <begin position="1"/>
        <end position="22"/>
    </location>
</feature>
<dbReference type="Proteomes" id="UP000035909">
    <property type="component" value="Unassembled WGS sequence"/>
</dbReference>
<dbReference type="PANTHER" id="PTHR42776">
    <property type="entry name" value="SERINE PEPTIDASE S9 FAMILY MEMBER"/>
    <property type="match status" value="1"/>
</dbReference>
<dbReference type="GO" id="GO:0004252">
    <property type="term" value="F:serine-type endopeptidase activity"/>
    <property type="evidence" value="ECO:0007669"/>
    <property type="project" value="InterPro"/>
</dbReference>
<dbReference type="STRING" id="320778.ABT57_01630"/>
<dbReference type="SUPFAM" id="SSF53474">
    <property type="entry name" value="alpha/beta-Hydrolases"/>
    <property type="match status" value="1"/>
</dbReference>
<evidence type="ECO:0000259" key="3">
    <source>
        <dbReference type="Pfam" id="PF00326"/>
    </source>
</evidence>
<dbReference type="InterPro" id="IPR001375">
    <property type="entry name" value="Peptidase_S9_cat"/>
</dbReference>
<dbReference type="Gene3D" id="3.40.50.1820">
    <property type="entry name" value="alpha/beta hydrolase"/>
    <property type="match status" value="1"/>
</dbReference>
<proteinExistence type="predicted"/>
<keyword evidence="5" id="KW-1185">Reference proteome</keyword>
<dbReference type="OrthoDB" id="4269629at2"/>
<dbReference type="InterPro" id="IPR002470">
    <property type="entry name" value="Peptidase_S9A"/>
</dbReference>